<dbReference type="Gene3D" id="1.10.268.20">
    <property type="match status" value="1"/>
</dbReference>
<dbReference type="Pfam" id="PF18150">
    <property type="entry name" value="DUF5600"/>
    <property type="match status" value="1"/>
</dbReference>
<proteinExistence type="predicted"/>
<reference evidence="4" key="1">
    <citation type="submission" date="2022-11" db="UniProtKB">
        <authorList>
            <consortium name="WormBaseParasite"/>
        </authorList>
    </citation>
    <scope>IDENTIFICATION</scope>
</reference>
<evidence type="ECO:0000313" key="3">
    <source>
        <dbReference type="Proteomes" id="UP000887574"/>
    </source>
</evidence>
<organism evidence="3 4">
    <name type="scientific">Ditylenchus dipsaci</name>
    <dbReference type="NCBI Taxonomy" id="166011"/>
    <lineage>
        <taxon>Eukaryota</taxon>
        <taxon>Metazoa</taxon>
        <taxon>Ecdysozoa</taxon>
        <taxon>Nematoda</taxon>
        <taxon>Chromadorea</taxon>
        <taxon>Rhabditida</taxon>
        <taxon>Tylenchina</taxon>
        <taxon>Tylenchomorpha</taxon>
        <taxon>Sphaerularioidea</taxon>
        <taxon>Anguinidae</taxon>
        <taxon>Anguininae</taxon>
        <taxon>Ditylenchus</taxon>
    </lineage>
</organism>
<keyword evidence="1" id="KW-0732">Signal</keyword>
<evidence type="ECO:0000259" key="2">
    <source>
        <dbReference type="Pfam" id="PF18150"/>
    </source>
</evidence>
<feature type="chain" id="PRO_5037563691" evidence="1">
    <location>
        <begin position="20"/>
        <end position="123"/>
    </location>
</feature>
<dbReference type="Proteomes" id="UP000887574">
    <property type="component" value="Unplaced"/>
</dbReference>
<accession>A0A915DGK5</accession>
<dbReference type="AlphaFoldDB" id="A0A915DGK5"/>
<sequence length="123" mass="14435">MTVWKALFLEMLWCRFLQAISRTDKVGNEEKIRIVLNKADMIDPQQLMRIYGALMCSCLRYRFFKRPNAYVVGKEKKKQQLIQKLDTIFNEIQRKHGISAGDFPDVDKMRESLQNADFSKSAV</sequence>
<protein>
    <submittedName>
        <fullName evidence="4">DUF5600 domain-containing protein</fullName>
    </submittedName>
</protein>
<feature type="domain" description="DUF5600" evidence="2">
    <location>
        <begin position="69"/>
        <end position="121"/>
    </location>
</feature>
<evidence type="ECO:0000256" key="1">
    <source>
        <dbReference type="SAM" id="SignalP"/>
    </source>
</evidence>
<evidence type="ECO:0000313" key="4">
    <source>
        <dbReference type="WBParaSite" id="jg19682"/>
    </source>
</evidence>
<feature type="signal peptide" evidence="1">
    <location>
        <begin position="1"/>
        <end position="19"/>
    </location>
</feature>
<dbReference type="InterPro" id="IPR040990">
    <property type="entry name" value="DUF5600"/>
</dbReference>
<name>A0A915DGK5_9BILA</name>
<dbReference type="WBParaSite" id="jg19682">
    <property type="protein sequence ID" value="jg19682"/>
    <property type="gene ID" value="jg19682"/>
</dbReference>
<keyword evidence="3" id="KW-1185">Reference proteome</keyword>